<protein>
    <recommendedName>
        <fullName evidence="6">Prefoldin subunit 6</fullName>
    </recommendedName>
</protein>
<dbReference type="Proteomes" id="UP000886523">
    <property type="component" value="Unassembled WGS sequence"/>
</dbReference>
<dbReference type="InterPro" id="IPR009053">
    <property type="entry name" value="Prefoldin"/>
</dbReference>
<dbReference type="PANTHER" id="PTHR21431:SF0">
    <property type="entry name" value="PREFOLDIN SUBUNIT 6"/>
    <property type="match status" value="1"/>
</dbReference>
<evidence type="ECO:0000313" key="5">
    <source>
        <dbReference type="Proteomes" id="UP000886523"/>
    </source>
</evidence>
<accession>A0A9P6B2Z7</accession>
<feature type="coiled-coil region" evidence="3">
    <location>
        <begin position="1"/>
        <end position="35"/>
    </location>
</feature>
<organism evidence="4 5">
    <name type="scientific">Hydnum rufescens UP504</name>
    <dbReference type="NCBI Taxonomy" id="1448309"/>
    <lineage>
        <taxon>Eukaryota</taxon>
        <taxon>Fungi</taxon>
        <taxon>Dikarya</taxon>
        <taxon>Basidiomycota</taxon>
        <taxon>Agaricomycotina</taxon>
        <taxon>Agaricomycetes</taxon>
        <taxon>Cantharellales</taxon>
        <taxon>Hydnaceae</taxon>
        <taxon>Hydnum</taxon>
    </lineage>
</organism>
<evidence type="ECO:0008006" key="6">
    <source>
        <dbReference type="Google" id="ProtNLM"/>
    </source>
</evidence>
<dbReference type="GO" id="GO:0051082">
    <property type="term" value="F:unfolded protein binding"/>
    <property type="evidence" value="ECO:0007669"/>
    <property type="project" value="InterPro"/>
</dbReference>
<comment type="caution">
    <text evidence="4">The sequence shown here is derived from an EMBL/GenBank/DDBJ whole genome shotgun (WGS) entry which is preliminary data.</text>
</comment>
<dbReference type="FunFam" id="1.10.287.370:FF:000003">
    <property type="entry name" value="Prefoldin subunit 6"/>
    <property type="match status" value="1"/>
</dbReference>
<dbReference type="GO" id="GO:0006457">
    <property type="term" value="P:protein folding"/>
    <property type="evidence" value="ECO:0007669"/>
    <property type="project" value="InterPro"/>
</dbReference>
<dbReference type="PANTHER" id="PTHR21431">
    <property type="entry name" value="PREFOLDIN SUBUNIT 6"/>
    <property type="match status" value="1"/>
</dbReference>
<dbReference type="EMBL" id="MU128938">
    <property type="protein sequence ID" value="KAF9516524.1"/>
    <property type="molecule type" value="Genomic_DNA"/>
</dbReference>
<keyword evidence="5" id="KW-1185">Reference proteome</keyword>
<dbReference type="Pfam" id="PF01920">
    <property type="entry name" value="Prefoldin_2"/>
    <property type="match status" value="1"/>
</dbReference>
<gene>
    <name evidence="4" type="ORF">BS47DRAFT_1327272</name>
</gene>
<proteinExistence type="inferred from homology"/>
<dbReference type="InterPro" id="IPR002777">
    <property type="entry name" value="PFD_beta-like"/>
</dbReference>
<comment type="similarity">
    <text evidence="1">Belongs to the prefoldin subunit beta family.</text>
</comment>
<dbReference type="GO" id="GO:0016272">
    <property type="term" value="C:prefoldin complex"/>
    <property type="evidence" value="ECO:0007669"/>
    <property type="project" value="InterPro"/>
</dbReference>
<evidence type="ECO:0000256" key="3">
    <source>
        <dbReference type="SAM" id="Coils"/>
    </source>
</evidence>
<name>A0A9P6B2Z7_9AGAM</name>
<feature type="coiled-coil region" evidence="3">
    <location>
        <begin position="76"/>
        <end position="110"/>
    </location>
</feature>
<dbReference type="AlphaFoldDB" id="A0A9P6B2Z7"/>
<evidence type="ECO:0000256" key="1">
    <source>
        <dbReference type="ARBA" id="ARBA00008045"/>
    </source>
</evidence>
<dbReference type="Gene3D" id="1.10.287.370">
    <property type="match status" value="1"/>
</dbReference>
<keyword evidence="2" id="KW-0143">Chaperone</keyword>
<keyword evidence="3" id="KW-0175">Coiled coil</keyword>
<dbReference type="SUPFAM" id="SSF46579">
    <property type="entry name" value="Prefoldin"/>
    <property type="match status" value="1"/>
</dbReference>
<reference evidence="4" key="1">
    <citation type="journal article" date="2020" name="Nat. Commun.">
        <title>Large-scale genome sequencing of mycorrhizal fungi provides insights into the early evolution of symbiotic traits.</title>
        <authorList>
            <person name="Miyauchi S."/>
            <person name="Kiss E."/>
            <person name="Kuo A."/>
            <person name="Drula E."/>
            <person name="Kohler A."/>
            <person name="Sanchez-Garcia M."/>
            <person name="Morin E."/>
            <person name="Andreopoulos B."/>
            <person name="Barry K.W."/>
            <person name="Bonito G."/>
            <person name="Buee M."/>
            <person name="Carver A."/>
            <person name="Chen C."/>
            <person name="Cichocki N."/>
            <person name="Clum A."/>
            <person name="Culley D."/>
            <person name="Crous P.W."/>
            <person name="Fauchery L."/>
            <person name="Girlanda M."/>
            <person name="Hayes R.D."/>
            <person name="Keri Z."/>
            <person name="LaButti K."/>
            <person name="Lipzen A."/>
            <person name="Lombard V."/>
            <person name="Magnuson J."/>
            <person name="Maillard F."/>
            <person name="Murat C."/>
            <person name="Nolan M."/>
            <person name="Ohm R.A."/>
            <person name="Pangilinan J."/>
            <person name="Pereira M.F."/>
            <person name="Perotto S."/>
            <person name="Peter M."/>
            <person name="Pfister S."/>
            <person name="Riley R."/>
            <person name="Sitrit Y."/>
            <person name="Stielow J.B."/>
            <person name="Szollosi G."/>
            <person name="Zifcakova L."/>
            <person name="Stursova M."/>
            <person name="Spatafora J.W."/>
            <person name="Tedersoo L."/>
            <person name="Vaario L.M."/>
            <person name="Yamada A."/>
            <person name="Yan M."/>
            <person name="Wang P."/>
            <person name="Xu J."/>
            <person name="Bruns T."/>
            <person name="Baldrian P."/>
            <person name="Vilgalys R."/>
            <person name="Dunand C."/>
            <person name="Henrissat B."/>
            <person name="Grigoriev I.V."/>
            <person name="Hibbett D."/>
            <person name="Nagy L.G."/>
            <person name="Martin F.M."/>
        </authorList>
    </citation>
    <scope>NUCLEOTIDE SEQUENCE</scope>
    <source>
        <strain evidence="4">UP504</strain>
    </source>
</reference>
<dbReference type="GO" id="GO:0051087">
    <property type="term" value="F:protein-folding chaperone binding"/>
    <property type="evidence" value="ECO:0007669"/>
    <property type="project" value="TreeGrafter"/>
</dbReference>
<dbReference type="OrthoDB" id="248120at2759"/>
<evidence type="ECO:0000313" key="4">
    <source>
        <dbReference type="EMBL" id="KAF9516524.1"/>
    </source>
</evidence>
<dbReference type="CDD" id="cd23161">
    <property type="entry name" value="Prefoldin_6"/>
    <property type="match status" value="1"/>
</dbReference>
<dbReference type="GO" id="GO:0051131">
    <property type="term" value="P:chaperone-mediated protein complex assembly"/>
    <property type="evidence" value="ECO:0007669"/>
    <property type="project" value="TreeGrafter"/>
</dbReference>
<dbReference type="GO" id="GO:0005737">
    <property type="term" value="C:cytoplasm"/>
    <property type="evidence" value="ECO:0007669"/>
    <property type="project" value="TreeGrafter"/>
</dbReference>
<evidence type="ECO:0000256" key="2">
    <source>
        <dbReference type="ARBA" id="ARBA00023186"/>
    </source>
</evidence>
<sequence length="130" mass="14594">MESLEIRLQAASSEYQKLQDELSSAVEVRQRLDAQLSENDSEFNKLKPENTVYKLIGPVLVPQEQAEAKVNVAKRLDYIKGDIVRVEKQLKELSEKSEKKKTEIVEIQAAAQGIQQQTQEKKAAGKAVAL</sequence>